<organism evidence="2 3">
    <name type="scientific">Cupriavidus necator</name>
    <name type="common">Alcaligenes eutrophus</name>
    <name type="synonym">Ralstonia eutropha</name>
    <dbReference type="NCBI Taxonomy" id="106590"/>
    <lineage>
        <taxon>Bacteria</taxon>
        <taxon>Pseudomonadati</taxon>
        <taxon>Pseudomonadota</taxon>
        <taxon>Betaproteobacteria</taxon>
        <taxon>Burkholderiales</taxon>
        <taxon>Burkholderiaceae</taxon>
        <taxon>Cupriavidus</taxon>
    </lineage>
</organism>
<reference evidence="3" key="1">
    <citation type="submission" date="2017-02" db="EMBL/GenBank/DDBJ databases">
        <title>Complete genome sequence of Cupriavidus necator strain NH9, a 3-chlorobenzoate degrader.</title>
        <authorList>
            <person name="Moriuchi R."/>
            <person name="Dohra H."/>
            <person name="Ogawa N."/>
        </authorList>
    </citation>
    <scope>NUCLEOTIDE SEQUENCE [LARGE SCALE GENOMIC DNA]</scope>
    <source>
        <strain evidence="3">NH9</strain>
    </source>
</reference>
<proteinExistence type="predicted"/>
<evidence type="ECO:0000256" key="1">
    <source>
        <dbReference type="SAM" id="MobiDB-lite"/>
    </source>
</evidence>
<dbReference type="KEGG" id="cuh:BJN34_0070"/>
<dbReference type="Proteomes" id="UP000189627">
    <property type="component" value="Chromosome 1"/>
</dbReference>
<name>A0A2P1DUW8_CUPNE</name>
<feature type="region of interest" description="Disordered" evidence="1">
    <location>
        <begin position="1"/>
        <end position="44"/>
    </location>
</feature>
<evidence type="ECO:0000313" key="2">
    <source>
        <dbReference type="EMBL" id="AVK72192.1"/>
    </source>
</evidence>
<accession>A0A2P1DUW8</accession>
<evidence type="ECO:0000313" key="3">
    <source>
        <dbReference type="Proteomes" id="UP000189627"/>
    </source>
</evidence>
<dbReference type="AlphaFoldDB" id="A0A2P1DUW8"/>
<dbReference type="EMBL" id="CP017757">
    <property type="protein sequence ID" value="AVK72192.1"/>
    <property type="molecule type" value="Genomic_DNA"/>
</dbReference>
<feature type="compositionally biased region" description="Basic and acidic residues" evidence="1">
    <location>
        <begin position="28"/>
        <end position="38"/>
    </location>
</feature>
<gene>
    <name evidence="2" type="ORF">BJN34_0070</name>
</gene>
<protein>
    <submittedName>
        <fullName evidence="2">Uncharacterized protein</fullName>
    </submittedName>
</protein>
<sequence length="66" mass="7312">MYYGRNGAGAHSHELAGDGDQPCAGQNRNEHGDRDQQSPKRTNWAWAAASAHDDWMDSHAAFAHYD</sequence>
<dbReference type="OrthoDB" id="9011872at2"/>